<dbReference type="InterPro" id="IPR033704">
    <property type="entry name" value="dUTPase_trimeric"/>
</dbReference>
<dbReference type="Pfam" id="PF00692">
    <property type="entry name" value="dUTPase"/>
    <property type="match status" value="1"/>
</dbReference>
<dbReference type="SUPFAM" id="SSF51283">
    <property type="entry name" value="dUTPase-like"/>
    <property type="match status" value="1"/>
</dbReference>
<dbReference type="InterPro" id="IPR051592">
    <property type="entry name" value="HERV-K_Pro_peptidase_A2"/>
</dbReference>
<sequence length="431" mass="48611">MEEMNLYDNIGDEEEKQSTKTKNKSQKNDRSQEQILLARPTAPLVEPPPFNPETPWDDGFAFKPQITVPSKMMSLQKGVLRMIRLKAWERINPPRQASVSFTQIKQSNGEPFVDFITRLHQNLNKTVSQPGLRDLLMQVLAYDNANSECKKAIQPLKAQGAPLEEYLKVCQDIGSEPYKMQLLAQALSKANKKTDMRCHQCGKLGHIKKDWSTALDIPALENLVVMPCMGIYKIPTDIWGPLPKNTVGLIIRRSHLTLKGVEVQIGIIDEDFEGEILTMLQPDVPYQISKGDQTAQLLLLPYIKLNSPKKRIGEFGSTGKQVFWQIFVADERPKLEIKIMGRQFPGLVDTGADVSIIASKHWPQSWQLQQVLTIITGIGTMSNIAQSACPVCCQGPDQQTVRLQPLVTDIPINLWAVIYLCNRELMLQYLP</sequence>
<dbReference type="Pfam" id="PF19317">
    <property type="entry name" value="Gag_p24_C"/>
    <property type="match status" value="1"/>
</dbReference>
<dbReference type="InterPro" id="IPR018061">
    <property type="entry name" value="Retropepsins"/>
</dbReference>
<feature type="region of interest" description="Disordered" evidence="4">
    <location>
        <begin position="1"/>
        <end position="57"/>
    </location>
</feature>
<dbReference type="GO" id="GO:0004190">
    <property type="term" value="F:aspartic-type endopeptidase activity"/>
    <property type="evidence" value="ECO:0007669"/>
    <property type="project" value="UniProtKB-KW"/>
</dbReference>
<dbReference type="AlphaFoldDB" id="A0A6B0R5E6"/>
<dbReference type="PANTHER" id="PTHR19422">
    <property type="entry name" value="GAG RETROVIRAL POLYPROTEIN"/>
    <property type="match status" value="1"/>
</dbReference>
<dbReference type="PROSITE" id="PS00141">
    <property type="entry name" value="ASP_PROTEASE"/>
    <property type="match status" value="1"/>
</dbReference>
<dbReference type="SUPFAM" id="SSF47353">
    <property type="entry name" value="Retrovirus capsid dimerization domain-like"/>
    <property type="match status" value="1"/>
</dbReference>
<dbReference type="InterPro" id="IPR021109">
    <property type="entry name" value="Peptidase_aspartic_dom_sf"/>
</dbReference>
<evidence type="ECO:0000256" key="2">
    <source>
        <dbReference type="ARBA" id="ARBA00022750"/>
    </source>
</evidence>
<name>A0A6B0R5E6_9CETA</name>
<keyword evidence="1" id="KW-0645">Protease</keyword>
<comment type="caution">
    <text evidence="6">The sequence shown here is derived from an EMBL/GenBank/DDBJ whole genome shotgun (WGS) entry which is preliminary data.</text>
</comment>
<dbReference type="InterPro" id="IPR036157">
    <property type="entry name" value="dUTPase-like_sf"/>
</dbReference>
<dbReference type="InterPro" id="IPR034170">
    <property type="entry name" value="Retropepsin-like_cat_dom"/>
</dbReference>
<reference evidence="6" key="1">
    <citation type="submission" date="2019-10" db="EMBL/GenBank/DDBJ databases">
        <title>The sequence and de novo assembly of the wild yak genome.</title>
        <authorList>
            <person name="Liu Y."/>
        </authorList>
    </citation>
    <scope>NUCLEOTIDE SEQUENCE [LARGE SCALE GENOMIC DNA]</scope>
    <source>
        <strain evidence="6">WY2019</strain>
    </source>
</reference>
<keyword evidence="2" id="KW-0064">Aspartyl protease</keyword>
<dbReference type="PANTHER" id="PTHR19422:SF123">
    <property type="entry name" value="RT1 CLASS I, LOCUS CE15"/>
    <property type="match status" value="1"/>
</dbReference>
<feature type="compositionally biased region" description="Acidic residues" evidence="4">
    <location>
        <begin position="1"/>
        <end position="15"/>
    </location>
</feature>
<dbReference type="Pfam" id="PF00077">
    <property type="entry name" value="RVP"/>
    <property type="match status" value="1"/>
</dbReference>
<protein>
    <recommendedName>
        <fullName evidence="5">Peptidase A2 domain-containing protein</fullName>
    </recommendedName>
</protein>
<dbReference type="InterPro" id="IPR045345">
    <property type="entry name" value="Gag_p24_C"/>
</dbReference>
<dbReference type="InterPro" id="IPR001995">
    <property type="entry name" value="Peptidase_A2_cat"/>
</dbReference>
<evidence type="ECO:0000313" key="6">
    <source>
        <dbReference type="EMBL" id="MXQ85035.1"/>
    </source>
</evidence>
<dbReference type="InterPro" id="IPR029054">
    <property type="entry name" value="dUTPase-like"/>
</dbReference>
<evidence type="ECO:0000256" key="4">
    <source>
        <dbReference type="SAM" id="MobiDB-lite"/>
    </source>
</evidence>
<keyword evidence="3" id="KW-0378">Hydrolase</keyword>
<feature type="domain" description="Peptidase A2" evidence="5">
    <location>
        <begin position="344"/>
        <end position="415"/>
    </location>
</feature>
<dbReference type="GO" id="GO:0006508">
    <property type="term" value="P:proteolysis"/>
    <property type="evidence" value="ECO:0007669"/>
    <property type="project" value="UniProtKB-KW"/>
</dbReference>
<evidence type="ECO:0000259" key="5">
    <source>
        <dbReference type="PROSITE" id="PS50175"/>
    </source>
</evidence>
<dbReference type="Gene3D" id="2.70.40.10">
    <property type="match status" value="1"/>
</dbReference>
<dbReference type="CDD" id="cd05482">
    <property type="entry name" value="HIV_retropepsin_like"/>
    <property type="match status" value="1"/>
</dbReference>
<keyword evidence="7" id="KW-1185">Reference proteome</keyword>
<dbReference type="Gene3D" id="1.10.1200.30">
    <property type="match status" value="1"/>
</dbReference>
<dbReference type="CDD" id="cd07557">
    <property type="entry name" value="trimeric_dUTPase"/>
    <property type="match status" value="1"/>
</dbReference>
<evidence type="ECO:0000256" key="3">
    <source>
        <dbReference type="ARBA" id="ARBA00022801"/>
    </source>
</evidence>
<accession>A0A6B0R5E6</accession>
<dbReference type="PROSITE" id="PS50175">
    <property type="entry name" value="ASP_PROT_RETROV"/>
    <property type="match status" value="1"/>
</dbReference>
<evidence type="ECO:0000256" key="1">
    <source>
        <dbReference type="ARBA" id="ARBA00022670"/>
    </source>
</evidence>
<dbReference type="EMBL" id="VBQZ03000024">
    <property type="protein sequence ID" value="MXQ85035.1"/>
    <property type="molecule type" value="Genomic_DNA"/>
</dbReference>
<dbReference type="Proteomes" id="UP000322234">
    <property type="component" value="Unassembled WGS sequence"/>
</dbReference>
<dbReference type="InterPro" id="IPR001969">
    <property type="entry name" value="Aspartic_peptidase_AS"/>
</dbReference>
<dbReference type="Gene3D" id="2.40.70.10">
    <property type="entry name" value="Acid Proteases"/>
    <property type="match status" value="1"/>
</dbReference>
<evidence type="ECO:0000313" key="7">
    <source>
        <dbReference type="Proteomes" id="UP000322234"/>
    </source>
</evidence>
<proteinExistence type="predicted"/>
<gene>
    <name evidence="6" type="ORF">E5288_WYG004185</name>
</gene>
<organism evidence="6 7">
    <name type="scientific">Bos mutus</name>
    <name type="common">wild yak</name>
    <dbReference type="NCBI Taxonomy" id="72004"/>
    <lineage>
        <taxon>Eukaryota</taxon>
        <taxon>Metazoa</taxon>
        <taxon>Chordata</taxon>
        <taxon>Craniata</taxon>
        <taxon>Vertebrata</taxon>
        <taxon>Euteleostomi</taxon>
        <taxon>Mammalia</taxon>
        <taxon>Eutheria</taxon>
        <taxon>Laurasiatheria</taxon>
        <taxon>Artiodactyla</taxon>
        <taxon>Ruminantia</taxon>
        <taxon>Pecora</taxon>
        <taxon>Bovidae</taxon>
        <taxon>Bovinae</taxon>
        <taxon>Bos</taxon>
    </lineage>
</organism>
<dbReference type="InterPro" id="IPR008916">
    <property type="entry name" value="Retrov_capsid_C"/>
</dbReference>
<dbReference type="SUPFAM" id="SSF50630">
    <property type="entry name" value="Acid proteases"/>
    <property type="match status" value="1"/>
</dbReference>